<protein>
    <submittedName>
        <fullName evidence="4">Protein kinase domain-containing protein</fullName>
    </submittedName>
</protein>
<dbReference type="SUPFAM" id="SSF56112">
    <property type="entry name" value="Protein kinase-like (PK-like)"/>
    <property type="match status" value="1"/>
</dbReference>
<dbReference type="GO" id="GO:0005524">
    <property type="term" value="F:ATP binding"/>
    <property type="evidence" value="ECO:0007669"/>
    <property type="project" value="InterPro"/>
</dbReference>
<dbReference type="InterPro" id="IPR000719">
    <property type="entry name" value="Prot_kinase_dom"/>
</dbReference>
<feature type="compositionally biased region" description="Basic and acidic residues" evidence="1">
    <location>
        <begin position="677"/>
        <end position="689"/>
    </location>
</feature>
<evidence type="ECO:0000259" key="2">
    <source>
        <dbReference type="PROSITE" id="PS50011"/>
    </source>
</evidence>
<feature type="region of interest" description="Disordered" evidence="1">
    <location>
        <begin position="667"/>
        <end position="735"/>
    </location>
</feature>
<name>A0A9J2PI42_ASCLU</name>
<dbReference type="AlphaFoldDB" id="A0A9J2PI42"/>
<dbReference type="PANTHER" id="PTHR11909">
    <property type="entry name" value="CASEIN KINASE-RELATED"/>
    <property type="match status" value="1"/>
</dbReference>
<dbReference type="Proteomes" id="UP000036681">
    <property type="component" value="Unplaced"/>
</dbReference>
<feature type="region of interest" description="Disordered" evidence="1">
    <location>
        <begin position="45"/>
        <end position="93"/>
    </location>
</feature>
<dbReference type="InterPro" id="IPR011009">
    <property type="entry name" value="Kinase-like_dom_sf"/>
</dbReference>
<feature type="compositionally biased region" description="Low complexity" evidence="1">
    <location>
        <begin position="1"/>
        <end position="18"/>
    </location>
</feature>
<sequence>MKSKASASNKSLKNLSGLKGEGISKGLCVKAKPPQLAQGKLMALQTKPPTTGQNLKLNGNNLQAHEPRTPPSSERAHRKLIPQTASIESKDLPDAIEKGTTMDALIQQELPTRAPQSDENKPLRKPAGSPKKNCSPATAATDRSASSEARGMLAEDNEISGIEAEDALEKAAATTAARGEVIEINGKRYRFAADVKADYGHCELIEMNSRCAVLLHYEVYGCKCKRIQGLDFDGKVLLKLGFWIGWMPEGIKQLELEVLQSAASSKRSHIFRLIAYGRDDAKRIRYIITDCYGPSLCEIRALLPSKRFSISTSLKLSYITLECIEELHKLGFIHRDVKPSVFVIATGQDCKKIYIVHFGLARRYRAYDRALVPQRAAVPCLGSMRYMPRRSHEHLERSRKDDLESWLYMLCEFFQPDALAWASESKNGEVYRMKEVFMSEAASTSCDTCSFHFCPANSWSLTASKERIIVLEFRAASAMPLVEMMLHPRGWRLRFVERRIQCRAITKEKRVEILIYFSLFCPLCECEQEFHTKILQDDKLDWLKATVEGMPTMRDKGEDLMAKMEADTARDGYFESVVENFACDLEDIVDRNATSKENSTPVNSGESAWNTHSSGSISSKTENKSIQKTLRKKIGATGGHTKKEVKLNKKLLESKNVILLSAKALKKESRNKKRAEKTKVEKGSEESLQGKKSAKYESIPRPNKRTQSAGKVKQSEAKNVMAPNGELNRTSKVLK</sequence>
<dbReference type="SMART" id="SM00220">
    <property type="entry name" value="S_TKc"/>
    <property type="match status" value="1"/>
</dbReference>
<dbReference type="InterPro" id="IPR050235">
    <property type="entry name" value="CK1_Ser-Thr_kinase"/>
</dbReference>
<proteinExistence type="predicted"/>
<accession>A0A9J2PI42</accession>
<organism evidence="3 4">
    <name type="scientific">Ascaris lumbricoides</name>
    <name type="common">Giant roundworm</name>
    <dbReference type="NCBI Taxonomy" id="6252"/>
    <lineage>
        <taxon>Eukaryota</taxon>
        <taxon>Metazoa</taxon>
        <taxon>Ecdysozoa</taxon>
        <taxon>Nematoda</taxon>
        <taxon>Chromadorea</taxon>
        <taxon>Rhabditida</taxon>
        <taxon>Spirurina</taxon>
        <taxon>Ascaridomorpha</taxon>
        <taxon>Ascaridoidea</taxon>
        <taxon>Ascarididae</taxon>
        <taxon>Ascaris</taxon>
    </lineage>
</organism>
<feature type="compositionally biased region" description="Polar residues" evidence="1">
    <location>
        <begin position="595"/>
        <end position="628"/>
    </location>
</feature>
<evidence type="ECO:0000313" key="4">
    <source>
        <dbReference type="WBParaSite" id="ALUE_0000968501-mRNA-1"/>
    </source>
</evidence>
<feature type="domain" description="Protein kinase" evidence="2">
    <location>
        <begin position="199"/>
        <end position="574"/>
    </location>
</feature>
<dbReference type="Gene3D" id="1.10.510.10">
    <property type="entry name" value="Transferase(Phosphotransferase) domain 1"/>
    <property type="match status" value="1"/>
</dbReference>
<reference evidence="4" key="1">
    <citation type="submission" date="2023-03" db="UniProtKB">
        <authorList>
            <consortium name="WormBaseParasite"/>
        </authorList>
    </citation>
    <scope>IDENTIFICATION</scope>
</reference>
<dbReference type="WBParaSite" id="ALUE_0000968501-mRNA-1">
    <property type="protein sequence ID" value="ALUE_0000968501-mRNA-1"/>
    <property type="gene ID" value="ALUE_0000968501"/>
</dbReference>
<feature type="compositionally biased region" description="Low complexity" evidence="1">
    <location>
        <begin position="52"/>
        <end position="63"/>
    </location>
</feature>
<feature type="region of interest" description="Disordered" evidence="1">
    <location>
        <begin position="1"/>
        <end position="23"/>
    </location>
</feature>
<dbReference type="PROSITE" id="PS50011">
    <property type="entry name" value="PROTEIN_KINASE_DOM"/>
    <property type="match status" value="1"/>
</dbReference>
<feature type="region of interest" description="Disordered" evidence="1">
    <location>
        <begin position="110"/>
        <end position="150"/>
    </location>
</feature>
<evidence type="ECO:0000256" key="1">
    <source>
        <dbReference type="SAM" id="MobiDB-lite"/>
    </source>
</evidence>
<evidence type="ECO:0000313" key="3">
    <source>
        <dbReference type="Proteomes" id="UP000036681"/>
    </source>
</evidence>
<feature type="compositionally biased region" description="Polar residues" evidence="1">
    <location>
        <begin position="135"/>
        <end position="147"/>
    </location>
</feature>
<dbReference type="GO" id="GO:0004672">
    <property type="term" value="F:protein kinase activity"/>
    <property type="evidence" value="ECO:0007669"/>
    <property type="project" value="InterPro"/>
</dbReference>
<feature type="region of interest" description="Disordered" evidence="1">
    <location>
        <begin position="594"/>
        <end position="642"/>
    </location>
</feature>
<keyword evidence="3" id="KW-1185">Reference proteome</keyword>